<feature type="modified residue" description="4-aspartylphosphate" evidence="1">
    <location>
        <position position="58"/>
    </location>
</feature>
<name>A0A2N3IG68_9BACT</name>
<dbReference type="InterPro" id="IPR007492">
    <property type="entry name" value="LytTR_DNA-bd_dom"/>
</dbReference>
<evidence type="ECO:0000313" key="4">
    <source>
        <dbReference type="EMBL" id="PKQ69324.1"/>
    </source>
</evidence>
<dbReference type="Pfam" id="PF00072">
    <property type="entry name" value="Response_reg"/>
    <property type="match status" value="1"/>
</dbReference>
<dbReference type="RefSeq" id="WP_101358636.1">
    <property type="nucleotide sequence ID" value="NZ_NKXO01000019.1"/>
</dbReference>
<dbReference type="PROSITE" id="PS50930">
    <property type="entry name" value="HTH_LYTTR"/>
    <property type="match status" value="1"/>
</dbReference>
<feature type="domain" description="HTH LytTR-type" evidence="3">
    <location>
        <begin position="193"/>
        <end position="260"/>
    </location>
</feature>
<keyword evidence="5" id="KW-1185">Reference proteome</keyword>
<dbReference type="Proteomes" id="UP000233387">
    <property type="component" value="Unassembled WGS sequence"/>
</dbReference>
<dbReference type="PANTHER" id="PTHR37299">
    <property type="entry name" value="TRANSCRIPTIONAL REGULATOR-RELATED"/>
    <property type="match status" value="1"/>
</dbReference>
<keyword evidence="1" id="KW-0597">Phosphoprotein</keyword>
<dbReference type="SUPFAM" id="SSF52172">
    <property type="entry name" value="CheY-like"/>
    <property type="match status" value="1"/>
</dbReference>
<dbReference type="Gene3D" id="2.40.50.1020">
    <property type="entry name" value="LytTr DNA-binding domain"/>
    <property type="match status" value="1"/>
</dbReference>
<dbReference type="InterPro" id="IPR046947">
    <property type="entry name" value="LytR-like"/>
</dbReference>
<dbReference type="SMART" id="SM00850">
    <property type="entry name" value="LytTR"/>
    <property type="match status" value="1"/>
</dbReference>
<dbReference type="InterPro" id="IPR001789">
    <property type="entry name" value="Sig_transdc_resp-reg_receiver"/>
</dbReference>
<gene>
    <name evidence="4" type="ORF">Rain11_1369</name>
</gene>
<dbReference type="InterPro" id="IPR011006">
    <property type="entry name" value="CheY-like_superfamily"/>
</dbReference>
<proteinExistence type="predicted"/>
<dbReference type="GO" id="GO:0000156">
    <property type="term" value="F:phosphorelay response regulator activity"/>
    <property type="evidence" value="ECO:0007669"/>
    <property type="project" value="InterPro"/>
</dbReference>
<dbReference type="AlphaFoldDB" id="A0A2N3IG68"/>
<sequence>MKKVSVVIVEDEKLVAKALARKIQDLEPDFEVVAFLHSLSQAVEWFLQNPAPDLLFLDIQLSDGVSFEIFEKVNLQTDVIFTTAYNEYALQAFKLHSIDYLLKPINQEDLRFAIEKWKNWRNQPEKVNLLTDNLQNLLAQMAFKSEKSPYKERFLVHYKNTLVPIEVKQIACFYKQELIFVQTFEGQNFISEHQTLDEIEALLDPKLFFRANRQYIVHIQNINSIRNTYKGAEISLFSPKNTLLDVSREKVNLLKEWLSR</sequence>
<dbReference type="Pfam" id="PF04397">
    <property type="entry name" value="LytTR"/>
    <property type="match status" value="1"/>
</dbReference>
<dbReference type="FunFam" id="3.40.50.2300:FF:000361">
    <property type="entry name" value="Two-component system response regulator"/>
    <property type="match status" value="1"/>
</dbReference>
<dbReference type="PANTHER" id="PTHR37299:SF1">
    <property type="entry name" value="STAGE 0 SPORULATION PROTEIN A HOMOLOG"/>
    <property type="match status" value="1"/>
</dbReference>
<dbReference type="PROSITE" id="PS50110">
    <property type="entry name" value="RESPONSE_REGULATORY"/>
    <property type="match status" value="1"/>
</dbReference>
<feature type="domain" description="Response regulatory" evidence="2">
    <location>
        <begin position="5"/>
        <end position="118"/>
    </location>
</feature>
<reference evidence="4 5" key="1">
    <citation type="submission" date="2017-06" db="EMBL/GenBank/DDBJ databases">
        <title>Raineya orbicola gen. nov., sp. nov. a slightly thermophilic bacterium of the phylum Bacteroidetes and the description of Raineyaceae fam. nov.</title>
        <authorList>
            <person name="Albuquerque L."/>
            <person name="Polonia A.R.M."/>
            <person name="Barroso C."/>
            <person name="Froufe H.J.C."/>
            <person name="Lage O."/>
            <person name="Lobo-Da-Cunha A."/>
            <person name="Egas C."/>
            <person name="Da Costa M.S."/>
        </authorList>
    </citation>
    <scope>NUCLEOTIDE SEQUENCE [LARGE SCALE GENOMIC DNA]</scope>
    <source>
        <strain evidence="4 5">SPSPC-11</strain>
    </source>
</reference>
<evidence type="ECO:0000259" key="3">
    <source>
        <dbReference type="PROSITE" id="PS50930"/>
    </source>
</evidence>
<organism evidence="4 5">
    <name type="scientific">Raineya orbicola</name>
    <dbReference type="NCBI Taxonomy" id="2016530"/>
    <lineage>
        <taxon>Bacteria</taxon>
        <taxon>Pseudomonadati</taxon>
        <taxon>Bacteroidota</taxon>
        <taxon>Cytophagia</taxon>
        <taxon>Cytophagales</taxon>
        <taxon>Raineyaceae</taxon>
        <taxon>Raineya</taxon>
    </lineage>
</organism>
<dbReference type="Gene3D" id="3.40.50.2300">
    <property type="match status" value="1"/>
</dbReference>
<evidence type="ECO:0000259" key="2">
    <source>
        <dbReference type="PROSITE" id="PS50110"/>
    </source>
</evidence>
<comment type="caution">
    <text evidence="4">The sequence shown here is derived from an EMBL/GenBank/DDBJ whole genome shotgun (WGS) entry which is preliminary data.</text>
</comment>
<dbReference type="OrthoDB" id="646623at2"/>
<dbReference type="EMBL" id="NKXO01000019">
    <property type="protein sequence ID" value="PKQ69324.1"/>
    <property type="molecule type" value="Genomic_DNA"/>
</dbReference>
<dbReference type="GO" id="GO:0003677">
    <property type="term" value="F:DNA binding"/>
    <property type="evidence" value="ECO:0007669"/>
    <property type="project" value="InterPro"/>
</dbReference>
<protein>
    <submittedName>
        <fullName evidence="4">Response regulator of the LytR/AlgR family</fullName>
    </submittedName>
</protein>
<accession>A0A2N3IG68</accession>
<evidence type="ECO:0000256" key="1">
    <source>
        <dbReference type="PROSITE-ProRule" id="PRU00169"/>
    </source>
</evidence>
<evidence type="ECO:0000313" key="5">
    <source>
        <dbReference type="Proteomes" id="UP000233387"/>
    </source>
</evidence>
<dbReference type="SMART" id="SM00448">
    <property type="entry name" value="REC"/>
    <property type="match status" value="1"/>
</dbReference>